<name>A0A919CBQ8_9ACTN</name>
<reference evidence="2" key="1">
    <citation type="journal article" date="2014" name="Int. J. Syst. Evol. Microbiol.">
        <title>Complete genome sequence of Corynebacterium casei LMG S-19264T (=DSM 44701T), isolated from a smear-ripened cheese.</title>
        <authorList>
            <consortium name="US DOE Joint Genome Institute (JGI-PGF)"/>
            <person name="Walter F."/>
            <person name="Albersmeier A."/>
            <person name="Kalinowski J."/>
            <person name="Ruckert C."/>
        </authorList>
    </citation>
    <scope>NUCLEOTIDE SEQUENCE</scope>
    <source>
        <strain evidence="2">JCM 4637</strain>
    </source>
</reference>
<dbReference type="Gene3D" id="3.40.50.850">
    <property type="entry name" value="Isochorismatase-like"/>
    <property type="match status" value="1"/>
</dbReference>
<evidence type="ECO:0000313" key="3">
    <source>
        <dbReference type="Proteomes" id="UP000638353"/>
    </source>
</evidence>
<dbReference type="PANTHER" id="PTHR43559">
    <property type="entry name" value="HYDROLASE YCAC-RELATED"/>
    <property type="match status" value="1"/>
</dbReference>
<protein>
    <submittedName>
        <fullName evidence="2">Hydrolase</fullName>
    </submittedName>
</protein>
<keyword evidence="2" id="KW-0378">Hydrolase</keyword>
<sequence length="256" mass="27020">MERFGRDVPGIRTAPIPCIHTASTGLRERTPLMSHPAFDPTQVHAAPGSDLITPDNAVMLFVDHQPQMFFGTGSGDRAAIVNSTVGLAKAARAFGVPTVLTTVAADSFSGPLLPQLAAVLPDHKPLDRTSMNAWEDEALVAAVRATGRRKIVLSGLWTEVCLVLPALSALEQGYEVYVVADASGGVTPAAHEHALQRMTAAGAVPVTWLQVLLELQRDWARQDTYGAVMDIVKEHGGAYGLGVVYAQSVIGAHAAG</sequence>
<evidence type="ECO:0000313" key="2">
    <source>
        <dbReference type="EMBL" id="GHC99935.1"/>
    </source>
</evidence>
<dbReference type="InterPro" id="IPR053152">
    <property type="entry name" value="Hydrolase_YcaC-like"/>
</dbReference>
<dbReference type="CDD" id="cd01012">
    <property type="entry name" value="YcaC_related"/>
    <property type="match status" value="1"/>
</dbReference>
<evidence type="ECO:0000259" key="1">
    <source>
        <dbReference type="Pfam" id="PF00857"/>
    </source>
</evidence>
<dbReference type="AlphaFoldDB" id="A0A919CBQ8"/>
<dbReference type="InterPro" id="IPR000868">
    <property type="entry name" value="Isochorismatase-like_dom"/>
</dbReference>
<accession>A0A919CBQ8</accession>
<dbReference type="InterPro" id="IPR036380">
    <property type="entry name" value="Isochorismatase-like_sf"/>
</dbReference>
<reference evidence="2" key="2">
    <citation type="submission" date="2020-09" db="EMBL/GenBank/DDBJ databases">
        <authorList>
            <person name="Sun Q."/>
            <person name="Ohkuma M."/>
        </authorList>
    </citation>
    <scope>NUCLEOTIDE SEQUENCE</scope>
    <source>
        <strain evidence="2">JCM 4637</strain>
    </source>
</reference>
<dbReference type="EMBL" id="BMVC01000008">
    <property type="protein sequence ID" value="GHC99935.1"/>
    <property type="molecule type" value="Genomic_DNA"/>
</dbReference>
<comment type="caution">
    <text evidence="2">The sequence shown here is derived from an EMBL/GenBank/DDBJ whole genome shotgun (WGS) entry which is preliminary data.</text>
</comment>
<feature type="domain" description="Isochorismatase-like" evidence="1">
    <location>
        <begin position="58"/>
        <end position="208"/>
    </location>
</feature>
<dbReference type="Pfam" id="PF00857">
    <property type="entry name" value="Isochorismatase"/>
    <property type="match status" value="1"/>
</dbReference>
<dbReference type="PANTHER" id="PTHR43559:SF1">
    <property type="entry name" value="HYDROLASE"/>
    <property type="match status" value="1"/>
</dbReference>
<dbReference type="GO" id="GO:0016787">
    <property type="term" value="F:hydrolase activity"/>
    <property type="evidence" value="ECO:0007669"/>
    <property type="project" value="UniProtKB-KW"/>
</dbReference>
<gene>
    <name evidence="2" type="ORF">GCM10010334_44000</name>
</gene>
<organism evidence="2 3">
    <name type="scientific">Streptomyces finlayi</name>
    <dbReference type="NCBI Taxonomy" id="67296"/>
    <lineage>
        <taxon>Bacteria</taxon>
        <taxon>Bacillati</taxon>
        <taxon>Actinomycetota</taxon>
        <taxon>Actinomycetes</taxon>
        <taxon>Kitasatosporales</taxon>
        <taxon>Streptomycetaceae</taxon>
        <taxon>Streptomyces</taxon>
    </lineage>
</organism>
<dbReference type="Proteomes" id="UP000638353">
    <property type="component" value="Unassembled WGS sequence"/>
</dbReference>
<proteinExistence type="predicted"/>
<dbReference type="SUPFAM" id="SSF52499">
    <property type="entry name" value="Isochorismatase-like hydrolases"/>
    <property type="match status" value="1"/>
</dbReference>